<dbReference type="PROSITE" id="PS51257">
    <property type="entry name" value="PROKAR_LIPOPROTEIN"/>
    <property type="match status" value="1"/>
</dbReference>
<dbReference type="Pfam" id="PF12680">
    <property type="entry name" value="SnoaL_2"/>
    <property type="match status" value="1"/>
</dbReference>
<evidence type="ECO:0000256" key="1">
    <source>
        <dbReference type="SAM" id="SignalP"/>
    </source>
</evidence>
<feature type="chain" id="PRO_5012301338" evidence="1">
    <location>
        <begin position="19"/>
        <end position="150"/>
    </location>
</feature>
<dbReference type="Proteomes" id="UP000190897">
    <property type="component" value="Unassembled WGS sequence"/>
</dbReference>
<evidence type="ECO:0000259" key="2">
    <source>
        <dbReference type="Pfam" id="PF12680"/>
    </source>
</evidence>
<dbReference type="OrthoDB" id="129343at2"/>
<feature type="signal peptide" evidence="1">
    <location>
        <begin position="1"/>
        <end position="18"/>
    </location>
</feature>
<dbReference type="STRING" id="651661.SAMN05660293_00360"/>
<dbReference type="EMBL" id="FUZA01000001">
    <property type="protein sequence ID" value="SKB46827.1"/>
    <property type="molecule type" value="Genomic_DNA"/>
</dbReference>
<dbReference type="InterPro" id="IPR037401">
    <property type="entry name" value="SnoaL-like"/>
</dbReference>
<keyword evidence="1" id="KW-0732">Signal</keyword>
<dbReference type="SUPFAM" id="SSF54427">
    <property type="entry name" value="NTF2-like"/>
    <property type="match status" value="1"/>
</dbReference>
<organism evidence="3 4">
    <name type="scientific">Dyadobacter psychrophilus</name>
    <dbReference type="NCBI Taxonomy" id="651661"/>
    <lineage>
        <taxon>Bacteria</taxon>
        <taxon>Pseudomonadati</taxon>
        <taxon>Bacteroidota</taxon>
        <taxon>Cytophagia</taxon>
        <taxon>Cytophagales</taxon>
        <taxon>Spirosomataceae</taxon>
        <taxon>Dyadobacter</taxon>
    </lineage>
</organism>
<dbReference type="Gene3D" id="3.10.450.50">
    <property type="match status" value="1"/>
</dbReference>
<dbReference type="InterPro" id="IPR032710">
    <property type="entry name" value="NTF2-like_dom_sf"/>
</dbReference>
<reference evidence="4" key="1">
    <citation type="submission" date="2017-02" db="EMBL/GenBank/DDBJ databases">
        <authorList>
            <person name="Varghese N."/>
            <person name="Submissions S."/>
        </authorList>
    </citation>
    <scope>NUCLEOTIDE SEQUENCE [LARGE SCALE GENOMIC DNA]</scope>
    <source>
        <strain evidence="4">DSM 22270</strain>
    </source>
</reference>
<evidence type="ECO:0000313" key="4">
    <source>
        <dbReference type="Proteomes" id="UP000190897"/>
    </source>
</evidence>
<proteinExistence type="predicted"/>
<dbReference type="RefSeq" id="WP_082212950.1">
    <property type="nucleotide sequence ID" value="NZ_FUZA01000001.1"/>
</dbReference>
<feature type="domain" description="SnoaL-like" evidence="2">
    <location>
        <begin position="47"/>
        <end position="139"/>
    </location>
</feature>
<keyword evidence="4" id="KW-1185">Reference proteome</keyword>
<name>A0A1T5BIC7_9BACT</name>
<sequence>MNKLLWISAALLVFSAVASCVSEYKGSSAVRLSSATAERNKSANETLLKAFQTGDVSALDGIIAPDFVNHAGERVGVDSLKVGIVRFHARFKPDRMEIKRQLMDGEYFSDWIRYVGSDSSMVIEGIEMTRYTNGKAMEHWFFPGGTPRRR</sequence>
<accession>A0A1T5BIC7</accession>
<gene>
    <name evidence="3" type="ORF">SAMN05660293_00360</name>
</gene>
<dbReference type="AlphaFoldDB" id="A0A1T5BIC7"/>
<protein>
    <submittedName>
        <fullName evidence="3">Predicted SnoaL-like aldol condensation-catalyzing enzyme</fullName>
    </submittedName>
</protein>
<evidence type="ECO:0000313" key="3">
    <source>
        <dbReference type="EMBL" id="SKB46827.1"/>
    </source>
</evidence>